<reference evidence="8 10" key="2">
    <citation type="journal article" date="2018" name="Plant J.">
        <title>The Physcomitrella patens chromosome-scale assembly reveals moss genome structure and evolution.</title>
        <authorList>
            <person name="Lang D."/>
            <person name="Ullrich K.K."/>
            <person name="Murat F."/>
            <person name="Fuchs J."/>
            <person name="Jenkins J."/>
            <person name="Haas F.B."/>
            <person name="Piednoel M."/>
            <person name="Gundlach H."/>
            <person name="Van Bel M."/>
            <person name="Meyberg R."/>
            <person name="Vives C."/>
            <person name="Morata J."/>
            <person name="Symeonidi A."/>
            <person name="Hiss M."/>
            <person name="Muchero W."/>
            <person name="Kamisugi Y."/>
            <person name="Saleh O."/>
            <person name="Blanc G."/>
            <person name="Decker E.L."/>
            <person name="van Gessel N."/>
            <person name="Grimwood J."/>
            <person name="Hayes R.D."/>
            <person name="Graham S.W."/>
            <person name="Gunter L.E."/>
            <person name="McDaniel S.F."/>
            <person name="Hoernstein S.N.W."/>
            <person name="Larsson A."/>
            <person name="Li F.W."/>
            <person name="Perroud P.F."/>
            <person name="Phillips J."/>
            <person name="Ranjan P."/>
            <person name="Rokshar D.S."/>
            <person name="Rothfels C.J."/>
            <person name="Schneider L."/>
            <person name="Shu S."/>
            <person name="Stevenson D.W."/>
            <person name="Thummler F."/>
            <person name="Tillich M."/>
            <person name="Villarreal Aguilar J.C."/>
            <person name="Widiez T."/>
            <person name="Wong G.K."/>
            <person name="Wymore A."/>
            <person name="Zhang Y."/>
            <person name="Zimmer A.D."/>
            <person name="Quatrano R.S."/>
            <person name="Mayer K.F.X."/>
            <person name="Goodstein D."/>
            <person name="Casacuberta J.M."/>
            <person name="Vandepoele K."/>
            <person name="Reski R."/>
            <person name="Cuming A.C."/>
            <person name="Tuskan G.A."/>
            <person name="Maumus F."/>
            <person name="Salse J."/>
            <person name="Schmutz J."/>
            <person name="Rensing S.A."/>
        </authorList>
    </citation>
    <scope>NUCLEOTIDE SEQUENCE [LARGE SCALE GENOMIC DNA]</scope>
    <source>
        <strain evidence="9 10">cv. Gransden 2004</strain>
    </source>
</reference>
<evidence type="ECO:0000256" key="4">
    <source>
        <dbReference type="ARBA" id="ARBA00023034"/>
    </source>
</evidence>
<dbReference type="EnsemblPlants" id="Pp3c3_7840V3.2">
    <property type="protein sequence ID" value="Pp3c3_7840V3.2"/>
    <property type="gene ID" value="Pp3c3_7840"/>
</dbReference>
<proteinExistence type="inferred from homology"/>
<dbReference type="PANTHER" id="PTHR11062">
    <property type="entry name" value="EXOSTOSIN HEPARAN SULFATE GLYCOSYLTRANSFERASE -RELATED"/>
    <property type="match status" value="1"/>
</dbReference>
<comment type="subcellular location">
    <subcellularLocation>
        <location evidence="1">Golgi apparatus membrane</location>
        <topology evidence="1">Single-pass type II membrane protein</topology>
    </subcellularLocation>
</comment>
<feature type="transmembrane region" description="Helical" evidence="6">
    <location>
        <begin position="27"/>
        <end position="47"/>
    </location>
</feature>
<dbReference type="AlphaFoldDB" id="A0A2K1KTK8"/>
<feature type="domain" description="Exostosin GT47" evidence="7">
    <location>
        <begin position="237"/>
        <end position="440"/>
    </location>
</feature>
<dbReference type="EnsemblPlants" id="Pp3c3_7840V3.1">
    <property type="protein sequence ID" value="Pp3c3_7840V3.1"/>
    <property type="gene ID" value="Pp3c3_7840"/>
</dbReference>
<gene>
    <name evidence="8" type="ORF">PHYPA_004117</name>
</gene>
<accession>A0A2K1KTK8</accession>
<evidence type="ECO:0000256" key="6">
    <source>
        <dbReference type="SAM" id="Phobius"/>
    </source>
</evidence>
<evidence type="ECO:0000256" key="3">
    <source>
        <dbReference type="ARBA" id="ARBA00022968"/>
    </source>
</evidence>
<evidence type="ECO:0000256" key="1">
    <source>
        <dbReference type="ARBA" id="ARBA00004323"/>
    </source>
</evidence>
<dbReference type="Gramene" id="Pp3c3_7840V3.2">
    <property type="protein sequence ID" value="Pp3c3_7840V3.2"/>
    <property type="gene ID" value="Pp3c3_7840"/>
</dbReference>
<dbReference type="InterPro" id="IPR040911">
    <property type="entry name" value="Exostosin_GT47"/>
</dbReference>
<feature type="compositionally biased region" description="Acidic residues" evidence="5">
    <location>
        <begin position="155"/>
        <end position="165"/>
    </location>
</feature>
<evidence type="ECO:0000313" key="8">
    <source>
        <dbReference type="EMBL" id="PNR57124.1"/>
    </source>
</evidence>
<dbReference type="InParanoid" id="A0A2K1KTK8"/>
<evidence type="ECO:0000259" key="7">
    <source>
        <dbReference type="Pfam" id="PF03016"/>
    </source>
</evidence>
<name>A0A2K1KTK8_PHYPA</name>
<reference evidence="9" key="3">
    <citation type="submission" date="2020-12" db="UniProtKB">
        <authorList>
            <consortium name="EnsemblPlants"/>
        </authorList>
    </citation>
    <scope>IDENTIFICATION</scope>
</reference>
<organism evidence="8">
    <name type="scientific">Physcomitrium patens</name>
    <name type="common">Spreading-leaved earth moss</name>
    <name type="synonym">Physcomitrella patens</name>
    <dbReference type="NCBI Taxonomy" id="3218"/>
    <lineage>
        <taxon>Eukaryota</taxon>
        <taxon>Viridiplantae</taxon>
        <taxon>Streptophyta</taxon>
        <taxon>Embryophyta</taxon>
        <taxon>Bryophyta</taxon>
        <taxon>Bryophytina</taxon>
        <taxon>Bryopsida</taxon>
        <taxon>Funariidae</taxon>
        <taxon>Funariales</taxon>
        <taxon>Funariaceae</taxon>
        <taxon>Physcomitrium</taxon>
    </lineage>
</organism>
<feature type="region of interest" description="Disordered" evidence="5">
    <location>
        <begin position="153"/>
        <end position="176"/>
    </location>
</feature>
<evidence type="ECO:0000313" key="9">
    <source>
        <dbReference type="EnsemblPlants" id="Pp3c3_7840V3.1"/>
    </source>
</evidence>
<dbReference type="PANTHER" id="PTHR11062:SF95">
    <property type="entry name" value="EXOSTOSIN GT47 DOMAIN-CONTAINING PROTEIN"/>
    <property type="match status" value="1"/>
</dbReference>
<dbReference type="Gramene" id="Pp3c3_7840V3.1">
    <property type="protein sequence ID" value="Pp3c3_7840V3.1"/>
    <property type="gene ID" value="Pp3c3_7840"/>
</dbReference>
<feature type="compositionally biased region" description="Basic and acidic residues" evidence="5">
    <location>
        <begin position="166"/>
        <end position="176"/>
    </location>
</feature>
<dbReference type="Pfam" id="PF03016">
    <property type="entry name" value="Exostosin_GT47"/>
    <property type="match status" value="1"/>
</dbReference>
<protein>
    <recommendedName>
        <fullName evidence="7">Exostosin GT47 domain-containing protein</fullName>
    </recommendedName>
</protein>
<dbReference type="InterPro" id="IPR004263">
    <property type="entry name" value="Exostosin"/>
</dbReference>
<sequence>MSLDGYKISESGRHRKRISSVSKTGRSLLPLMVAVVCALLLTGRLLWCFTYLINGDETGILVGPHRTNTSRADAGVLGNRESHGSIKVEEIFPRAAVQEEVTRDNEEEFEDDIKDNKADGIEGSSEGMTYAEEKLEVETKIGEETTETVNIDLNPGDEGEIDEEEALTRDNEDQEGSVRMDKFPDAIAYLEELAANLTSKGVEDDDGPYHSRRIFESDFAAMKRNFRIFVYPHDERNPFHFFHQGLLQSGFITKDPSKADFFLMPISITKARLDKRIDVGGLQKFCTKYVQDMRSQWNYWNRSSGTDHFYLSCHSIARNAMDGIPEVRQNAIQLLCPASYFLAYNITHKDASVPQIWPRIGREPKEVGTITQRTRLAFFAGALNSPARQVLKTIWGNDDKIFVQDGRTPFPYSEGLLTSKFCLHVKGFEVNTARLGDAMY</sequence>
<dbReference type="PaxDb" id="3218-PP1S308_9V6.1"/>
<keyword evidence="6" id="KW-0812">Transmembrane</keyword>
<reference evidence="8 10" key="1">
    <citation type="journal article" date="2008" name="Science">
        <title>The Physcomitrella genome reveals evolutionary insights into the conquest of land by plants.</title>
        <authorList>
            <person name="Rensing S."/>
            <person name="Lang D."/>
            <person name="Zimmer A."/>
            <person name="Terry A."/>
            <person name="Salamov A."/>
            <person name="Shapiro H."/>
            <person name="Nishiyama T."/>
            <person name="Perroud P.-F."/>
            <person name="Lindquist E."/>
            <person name="Kamisugi Y."/>
            <person name="Tanahashi T."/>
            <person name="Sakakibara K."/>
            <person name="Fujita T."/>
            <person name="Oishi K."/>
            <person name="Shin-I T."/>
            <person name="Kuroki Y."/>
            <person name="Toyoda A."/>
            <person name="Suzuki Y."/>
            <person name="Hashimoto A."/>
            <person name="Yamaguchi K."/>
            <person name="Sugano A."/>
            <person name="Kohara Y."/>
            <person name="Fujiyama A."/>
            <person name="Anterola A."/>
            <person name="Aoki S."/>
            <person name="Ashton N."/>
            <person name="Barbazuk W.B."/>
            <person name="Barker E."/>
            <person name="Bennetzen J."/>
            <person name="Bezanilla M."/>
            <person name="Blankenship R."/>
            <person name="Cho S.H."/>
            <person name="Dutcher S."/>
            <person name="Estelle M."/>
            <person name="Fawcett J.A."/>
            <person name="Gundlach H."/>
            <person name="Hanada K."/>
            <person name="Heyl A."/>
            <person name="Hicks K.A."/>
            <person name="Hugh J."/>
            <person name="Lohr M."/>
            <person name="Mayer K."/>
            <person name="Melkozernov A."/>
            <person name="Murata T."/>
            <person name="Nelson D."/>
            <person name="Pils B."/>
            <person name="Prigge M."/>
            <person name="Reiss B."/>
            <person name="Renner T."/>
            <person name="Rombauts S."/>
            <person name="Rushton P."/>
            <person name="Sanderfoot A."/>
            <person name="Schween G."/>
            <person name="Shiu S.-H."/>
            <person name="Stueber K."/>
            <person name="Theodoulou F.L."/>
            <person name="Tu H."/>
            <person name="Van de Peer Y."/>
            <person name="Verrier P.J."/>
            <person name="Waters E."/>
            <person name="Wood A."/>
            <person name="Yang L."/>
            <person name="Cove D."/>
            <person name="Cuming A."/>
            <person name="Hasebe M."/>
            <person name="Lucas S."/>
            <person name="Mishler D.B."/>
            <person name="Reski R."/>
            <person name="Grigoriev I."/>
            <person name="Quatrano R.S."/>
            <person name="Boore J.L."/>
        </authorList>
    </citation>
    <scope>NUCLEOTIDE SEQUENCE [LARGE SCALE GENOMIC DNA]</scope>
    <source>
        <strain evidence="9 10">cv. Gransden 2004</strain>
    </source>
</reference>
<dbReference type="GO" id="GO:0016757">
    <property type="term" value="F:glycosyltransferase activity"/>
    <property type="evidence" value="ECO:0007669"/>
    <property type="project" value="InterPro"/>
</dbReference>
<keyword evidence="4" id="KW-0333">Golgi apparatus</keyword>
<dbReference type="EMBL" id="ABEU02000003">
    <property type="protein sequence ID" value="PNR57124.1"/>
    <property type="molecule type" value="Genomic_DNA"/>
</dbReference>
<keyword evidence="6" id="KW-1133">Transmembrane helix</keyword>
<dbReference type="Proteomes" id="UP000006727">
    <property type="component" value="Chromosome 3"/>
</dbReference>
<keyword evidence="3" id="KW-0735">Signal-anchor</keyword>
<keyword evidence="10" id="KW-1185">Reference proteome</keyword>
<keyword evidence="6" id="KW-0472">Membrane</keyword>
<evidence type="ECO:0000256" key="5">
    <source>
        <dbReference type="SAM" id="MobiDB-lite"/>
    </source>
</evidence>
<evidence type="ECO:0000256" key="2">
    <source>
        <dbReference type="ARBA" id="ARBA00010271"/>
    </source>
</evidence>
<evidence type="ECO:0000313" key="10">
    <source>
        <dbReference type="Proteomes" id="UP000006727"/>
    </source>
</evidence>
<comment type="similarity">
    <text evidence="2">Belongs to the glycosyltransferase 47 family.</text>
</comment>
<dbReference type="GO" id="GO:0000139">
    <property type="term" value="C:Golgi membrane"/>
    <property type="evidence" value="ECO:0007669"/>
    <property type="project" value="UniProtKB-SubCell"/>
</dbReference>